<feature type="binding site" evidence="3">
    <location>
        <position position="113"/>
    </location>
    <ligand>
        <name>carboxy-S-adenosyl-L-methionine</name>
        <dbReference type="ChEBI" id="CHEBI:134278"/>
    </ligand>
</feature>
<feature type="binding site" evidence="3">
    <location>
        <position position="133"/>
    </location>
    <ligand>
        <name>carboxy-S-adenosyl-L-methionine</name>
        <dbReference type="ChEBI" id="CHEBI:134278"/>
    </ligand>
</feature>
<comment type="subunit">
    <text evidence="3">Homotetramer.</text>
</comment>
<dbReference type="InterPro" id="IPR010017">
    <property type="entry name" value="CmoB"/>
</dbReference>
<gene>
    <name evidence="3" type="primary">cmoB</name>
    <name evidence="4" type="ORF">BDD21_4874</name>
</gene>
<dbReference type="GO" id="GO:0032259">
    <property type="term" value="P:methylation"/>
    <property type="evidence" value="ECO:0007669"/>
    <property type="project" value="UniProtKB-KW"/>
</dbReference>
<keyword evidence="2 3" id="KW-0819">tRNA processing</keyword>
<keyword evidence="4" id="KW-0489">Methyltransferase</keyword>
<reference evidence="4 5" key="1">
    <citation type="submission" date="2018-10" db="EMBL/GenBank/DDBJ databases">
        <title>Genomic Encyclopedia of Archaeal and Bacterial Type Strains, Phase II (KMG-II): from individual species to whole genera.</title>
        <authorList>
            <person name="Goeker M."/>
        </authorList>
    </citation>
    <scope>NUCLEOTIDE SEQUENCE [LARGE SCALE GENOMIC DNA]</scope>
    <source>
        <strain evidence="4 5">DSM 235</strain>
    </source>
</reference>
<feature type="binding site" evidence="3">
    <location>
        <position position="94"/>
    </location>
    <ligand>
        <name>carboxy-S-adenosyl-L-methionine</name>
        <dbReference type="ChEBI" id="CHEBI:134278"/>
    </ligand>
</feature>
<dbReference type="HAMAP" id="MF_01590">
    <property type="entry name" value="tRNA_carboxymethyltr_CmoB"/>
    <property type="match status" value="1"/>
</dbReference>
<dbReference type="PANTHER" id="PTHR43464">
    <property type="entry name" value="METHYLTRANSFERASE"/>
    <property type="match status" value="1"/>
</dbReference>
<dbReference type="GO" id="GO:0002098">
    <property type="term" value="P:tRNA wobble uridine modification"/>
    <property type="evidence" value="ECO:0007669"/>
    <property type="project" value="InterPro"/>
</dbReference>
<dbReference type="Proteomes" id="UP000274556">
    <property type="component" value="Unassembled WGS sequence"/>
</dbReference>
<evidence type="ECO:0000256" key="2">
    <source>
        <dbReference type="ARBA" id="ARBA00022694"/>
    </source>
</evidence>
<dbReference type="Pfam" id="PF08003">
    <property type="entry name" value="Methyltransf_9"/>
    <property type="match status" value="1"/>
</dbReference>
<dbReference type="NCBIfam" id="TIGR00452">
    <property type="entry name" value="tRNA 5-methoxyuridine(34)/uridine 5-oxyacetic acid(34) synthase CmoB"/>
    <property type="match status" value="1"/>
</dbReference>
<feature type="binding site" evidence="3">
    <location>
        <position position="203"/>
    </location>
    <ligand>
        <name>carboxy-S-adenosyl-L-methionine</name>
        <dbReference type="ChEBI" id="CHEBI:134278"/>
    </ligand>
</feature>
<comment type="function">
    <text evidence="3">Catalyzes carboxymethyl transfer from carboxy-S-adenosyl-L-methionine (Cx-SAM) to 5-hydroxyuridine (ho5U) to form 5-carboxymethoxyuridine (cmo5U) at position 34 in tRNAs.</text>
</comment>
<dbReference type="SUPFAM" id="SSF53335">
    <property type="entry name" value="S-adenosyl-L-methionine-dependent methyltransferases"/>
    <property type="match status" value="1"/>
</dbReference>
<dbReference type="NCBIfam" id="NF011650">
    <property type="entry name" value="PRK15068.1"/>
    <property type="match status" value="1"/>
</dbReference>
<dbReference type="InterPro" id="IPR027555">
    <property type="entry name" value="Mo5U34_MeTrfas-like"/>
</dbReference>
<protein>
    <recommendedName>
        <fullName evidence="3">tRNA U34 carboxymethyltransferase</fullName>
        <ecNumber evidence="3">2.5.1.-</ecNumber>
    </recommendedName>
</protein>
<dbReference type="GO" id="GO:0016765">
    <property type="term" value="F:transferase activity, transferring alkyl or aryl (other than methyl) groups"/>
    <property type="evidence" value="ECO:0007669"/>
    <property type="project" value="UniProtKB-UniRule"/>
</dbReference>
<dbReference type="OrthoDB" id="9773188at2"/>
<evidence type="ECO:0000256" key="3">
    <source>
        <dbReference type="HAMAP-Rule" id="MF_01590"/>
    </source>
</evidence>
<comment type="caution">
    <text evidence="4">The sequence shown here is derived from an EMBL/GenBank/DDBJ whole genome shotgun (WGS) entry which is preliminary data.</text>
</comment>
<dbReference type="EC" id="2.5.1.-" evidence="3"/>
<dbReference type="RefSeq" id="WP_120799300.1">
    <property type="nucleotide sequence ID" value="NZ_RBXL01000001.1"/>
</dbReference>
<dbReference type="InterPro" id="IPR029063">
    <property type="entry name" value="SAM-dependent_MTases_sf"/>
</dbReference>
<keyword evidence="5" id="KW-1185">Reference proteome</keyword>
<dbReference type="AlphaFoldDB" id="A0A495VD88"/>
<keyword evidence="1 3" id="KW-0808">Transferase</keyword>
<evidence type="ECO:0000313" key="5">
    <source>
        <dbReference type="Proteomes" id="UP000274556"/>
    </source>
</evidence>
<name>A0A495VD88_9GAMM</name>
<feature type="binding site" evidence="3">
    <location>
        <begin position="155"/>
        <end position="157"/>
    </location>
    <ligand>
        <name>carboxy-S-adenosyl-L-methionine</name>
        <dbReference type="ChEBI" id="CHEBI:134278"/>
    </ligand>
</feature>
<dbReference type="Gene3D" id="3.40.50.150">
    <property type="entry name" value="Vaccinia Virus protein VP39"/>
    <property type="match status" value="1"/>
</dbReference>
<evidence type="ECO:0000313" key="4">
    <source>
        <dbReference type="EMBL" id="RKT47309.1"/>
    </source>
</evidence>
<dbReference type="EMBL" id="RBXL01000001">
    <property type="protein sequence ID" value="RKT47309.1"/>
    <property type="molecule type" value="Genomic_DNA"/>
</dbReference>
<feature type="binding site" evidence="3">
    <location>
        <position position="199"/>
    </location>
    <ligand>
        <name>carboxy-S-adenosyl-L-methionine</name>
        <dbReference type="ChEBI" id="CHEBI:134278"/>
    </ligand>
</feature>
<organism evidence="4 5">
    <name type="scientific">Thiocapsa rosea</name>
    <dbReference type="NCBI Taxonomy" id="69360"/>
    <lineage>
        <taxon>Bacteria</taxon>
        <taxon>Pseudomonadati</taxon>
        <taxon>Pseudomonadota</taxon>
        <taxon>Gammaproteobacteria</taxon>
        <taxon>Chromatiales</taxon>
        <taxon>Chromatiaceae</taxon>
        <taxon>Thiocapsa</taxon>
    </lineage>
</organism>
<accession>A0A495VD88</accession>
<feature type="binding site" evidence="3">
    <location>
        <begin position="183"/>
        <end position="184"/>
    </location>
    <ligand>
        <name>carboxy-S-adenosyl-L-methionine</name>
        <dbReference type="ChEBI" id="CHEBI:134278"/>
    </ligand>
</feature>
<feature type="binding site" evidence="3">
    <location>
        <position position="108"/>
    </location>
    <ligand>
        <name>carboxy-S-adenosyl-L-methionine</name>
        <dbReference type="ChEBI" id="CHEBI:134278"/>
    </ligand>
</feature>
<feature type="binding site" evidence="3">
    <location>
        <position position="318"/>
    </location>
    <ligand>
        <name>carboxy-S-adenosyl-L-methionine</name>
        <dbReference type="ChEBI" id="CHEBI:134278"/>
    </ligand>
</feature>
<comment type="catalytic activity">
    <reaction evidence="3">
        <text>carboxy-S-adenosyl-L-methionine + 5-hydroxyuridine(34) in tRNA = 5-carboxymethoxyuridine(34) in tRNA + S-adenosyl-L-homocysteine + H(+)</text>
        <dbReference type="Rhea" id="RHEA:52848"/>
        <dbReference type="Rhea" id="RHEA-COMP:13381"/>
        <dbReference type="Rhea" id="RHEA-COMP:13383"/>
        <dbReference type="ChEBI" id="CHEBI:15378"/>
        <dbReference type="ChEBI" id="CHEBI:57856"/>
        <dbReference type="ChEBI" id="CHEBI:134278"/>
        <dbReference type="ChEBI" id="CHEBI:136877"/>
        <dbReference type="ChEBI" id="CHEBI:136879"/>
    </reaction>
</comment>
<proteinExistence type="inferred from homology"/>
<evidence type="ECO:0000256" key="1">
    <source>
        <dbReference type="ARBA" id="ARBA00022679"/>
    </source>
</evidence>
<dbReference type="CDD" id="cd02440">
    <property type="entry name" value="AdoMet_MTases"/>
    <property type="match status" value="1"/>
</dbReference>
<comment type="similarity">
    <text evidence="3">Belongs to the class I-like SAM-binding methyltransferase superfamily. CmoB family.</text>
</comment>
<sequence length="330" mass="36771">MDLTPFEPFLDRLSQTGLGAWRDALAEGTARRLGGRAHGDLPTWEAALARLPDLPNGRPRLDRPCVGIEGARPLDADLERSLTEVLMALHPWRKGPFCIQGVHIDTEWRSDLKWERVAGAIAPLADRLVLDVGCGNGYHGWRMLGAGARLVLGIDPTLLFVLQWLAINRYLVRDDLAVLPLGIEDLRGDLTGFDTVFSMGVLYHRRSPIDHLMDLYRLLRPGGELVLETLVLEGEGERLLVPPGRYAAMRNVWFIPSVDALAIWFGRCGFTGIRVIDVTRTGPEEQRSTDWMRFQSLHDHLDPADSSRTVEGHPAPVRAVLIANRPEPSP</sequence>
<dbReference type="GO" id="GO:0008168">
    <property type="term" value="F:methyltransferase activity"/>
    <property type="evidence" value="ECO:0007669"/>
    <property type="project" value="UniProtKB-KW"/>
</dbReference>
<dbReference type="PANTHER" id="PTHR43464:SF95">
    <property type="entry name" value="TRNA U34 CARBOXYMETHYLTRANSFERASE"/>
    <property type="match status" value="1"/>
</dbReference>